<evidence type="ECO:0000313" key="9">
    <source>
        <dbReference type="EMBL" id="OMD36050.1"/>
    </source>
</evidence>
<keyword evidence="2" id="KW-0004">4Fe-4S</keyword>
<feature type="domain" description="4Fe-4S His(Cys)3-ligated-type" evidence="8">
    <location>
        <begin position="77"/>
        <end position="116"/>
    </location>
</feature>
<dbReference type="PRINTS" id="PR00469">
    <property type="entry name" value="PNDRDTASEII"/>
</dbReference>
<protein>
    <recommendedName>
        <fullName evidence="11">Ferredoxin</fullName>
    </recommendedName>
</protein>
<dbReference type="SUPFAM" id="SSF46548">
    <property type="entry name" value="alpha-helical ferredoxin"/>
    <property type="match status" value="1"/>
</dbReference>
<dbReference type="Pfam" id="PF14691">
    <property type="entry name" value="Fer4_20"/>
    <property type="match status" value="1"/>
</dbReference>
<evidence type="ECO:0000259" key="7">
    <source>
        <dbReference type="PROSITE" id="PS51379"/>
    </source>
</evidence>
<proteinExistence type="predicted"/>
<keyword evidence="10" id="KW-1185">Reference proteome</keyword>
<dbReference type="InterPro" id="IPR001041">
    <property type="entry name" value="2Fe-2S_ferredoxin-type"/>
</dbReference>
<comment type="caution">
    <text evidence="9">The sequence shown here is derived from an EMBL/GenBank/DDBJ whole genome shotgun (WGS) entry which is preliminary data.</text>
</comment>
<dbReference type="Pfam" id="PF10588">
    <property type="entry name" value="NADH-G_4Fe-4S_3"/>
    <property type="match status" value="1"/>
</dbReference>
<dbReference type="Proteomes" id="UP000187158">
    <property type="component" value="Unassembled WGS sequence"/>
</dbReference>
<dbReference type="InterPro" id="IPR036188">
    <property type="entry name" value="FAD/NAD-bd_sf"/>
</dbReference>
<dbReference type="Gene3D" id="3.50.50.60">
    <property type="entry name" value="FAD/NAD(P)-binding domain"/>
    <property type="match status" value="2"/>
</dbReference>
<organism evidence="9 10">
    <name type="scientific">Paenibacillus odorifer</name>
    <dbReference type="NCBI Taxonomy" id="189426"/>
    <lineage>
        <taxon>Bacteria</taxon>
        <taxon>Bacillati</taxon>
        <taxon>Bacillota</taxon>
        <taxon>Bacilli</taxon>
        <taxon>Bacillales</taxon>
        <taxon>Paenibacillaceae</taxon>
        <taxon>Paenibacillus</taxon>
    </lineage>
</organism>
<dbReference type="InterPro" id="IPR036010">
    <property type="entry name" value="2Fe-2S_ferredoxin-like_sf"/>
</dbReference>
<dbReference type="PROSITE" id="PS51839">
    <property type="entry name" value="4FE4S_HC3"/>
    <property type="match status" value="1"/>
</dbReference>
<keyword evidence="5" id="KW-0411">Iron-sulfur</keyword>
<evidence type="ECO:0000313" key="10">
    <source>
        <dbReference type="Proteomes" id="UP000187158"/>
    </source>
</evidence>
<gene>
    <name evidence="9" type="ORF">BSO21_07890</name>
</gene>
<dbReference type="Pfam" id="PF07992">
    <property type="entry name" value="Pyr_redox_2"/>
    <property type="match status" value="1"/>
</dbReference>
<accession>A0ABX3GT70</accession>
<dbReference type="PROSITE" id="PS51085">
    <property type="entry name" value="2FE2S_FER_2"/>
    <property type="match status" value="1"/>
</dbReference>
<dbReference type="SUPFAM" id="SSF54862">
    <property type="entry name" value="4Fe-4S ferredoxins"/>
    <property type="match status" value="1"/>
</dbReference>
<dbReference type="InterPro" id="IPR000283">
    <property type="entry name" value="NADH_UbQ_OxRdtase_75kDa_su_CS"/>
</dbReference>
<dbReference type="Pfam" id="PF13510">
    <property type="entry name" value="Fer2_4"/>
    <property type="match status" value="1"/>
</dbReference>
<dbReference type="Pfam" id="PF12838">
    <property type="entry name" value="Fer4_7"/>
    <property type="match status" value="1"/>
</dbReference>
<dbReference type="SMART" id="SM00929">
    <property type="entry name" value="NADH-G_4Fe-4S_3"/>
    <property type="match status" value="1"/>
</dbReference>
<dbReference type="InterPro" id="IPR028261">
    <property type="entry name" value="DPD_II"/>
</dbReference>
<evidence type="ECO:0000259" key="6">
    <source>
        <dbReference type="PROSITE" id="PS51085"/>
    </source>
</evidence>
<dbReference type="PROSITE" id="PS00641">
    <property type="entry name" value="COMPLEX1_75K_1"/>
    <property type="match status" value="1"/>
</dbReference>
<dbReference type="Gene3D" id="3.10.20.740">
    <property type="match status" value="1"/>
</dbReference>
<reference evidence="9 10" key="1">
    <citation type="submission" date="2016-11" db="EMBL/GenBank/DDBJ databases">
        <title>Paenibacillus species isolates.</title>
        <authorList>
            <person name="Beno S.M."/>
        </authorList>
    </citation>
    <scope>NUCLEOTIDE SEQUENCE [LARGE SCALE GENOMIC DNA]</scope>
    <source>
        <strain evidence="9 10">FSL H7-0433</strain>
    </source>
</reference>
<evidence type="ECO:0000256" key="4">
    <source>
        <dbReference type="ARBA" id="ARBA00023004"/>
    </source>
</evidence>
<dbReference type="PANTHER" id="PTHR42783:SF3">
    <property type="entry name" value="GLUTAMATE SYNTHASE [NADPH] SMALL CHAIN-RELATED"/>
    <property type="match status" value="1"/>
</dbReference>
<dbReference type="InterPro" id="IPR009051">
    <property type="entry name" value="Helical_ferredxn"/>
</dbReference>
<dbReference type="SUPFAM" id="SSF54292">
    <property type="entry name" value="2Fe-2S ferredoxin-like"/>
    <property type="match status" value="1"/>
</dbReference>
<dbReference type="CDD" id="cd00207">
    <property type="entry name" value="fer2"/>
    <property type="match status" value="1"/>
</dbReference>
<evidence type="ECO:0000256" key="1">
    <source>
        <dbReference type="ARBA" id="ARBA00001966"/>
    </source>
</evidence>
<evidence type="ECO:0008006" key="11">
    <source>
        <dbReference type="Google" id="ProtNLM"/>
    </source>
</evidence>
<evidence type="ECO:0000256" key="2">
    <source>
        <dbReference type="ARBA" id="ARBA00022485"/>
    </source>
</evidence>
<sequence length="707" mass="76653">MTLVIDGKTVSVRTGGTILEAALSNGIYIPNLCYHENLRHTASCRLCMVRQEGKKGVVAACAVKAEEGMVIDSKDALAENVRKLSVDLMFKTHPSECTGCPKFGHCQFQSISQFVGDTGRRLRANPIRIAEDARNPIILHEMTRCILCGRCVRACEEMRGVGAIRFEKVQGRLQVVVDGNSLQDADCRFCSACVEVCPTGAIREHEAITQKMTGKSRTDALVPCRAACPAHIDIPKYLRFIREKNYPAAAAVMREKVPFPHALGYICTHRCELECKRNFLNEPVAIRDLKRHACEHDDGSWKTRSFQKSATGKKVAIIGAGPAGLTAAMYLAKLGHEVTIYEERQKAGGMMQYGIPQYRLPREIVDREIGMILELGVKLQTGVRIEFPASLISEGFDAVLVAVGAHKGARLPLKGAGLEGVYTNIEFLRQTAEGEAPTVGKNVIILGGGNVALDCAGIAKRFGAETVHLACLESRNKMTASPEELRWAEEEGVLVHNSRTFLAINGSGDGKVNGLRMAEVKGFQFDENGRSVIDLIPGSETILPVDTVIFAVGQGPDLAEGCGLALGRGSRIVVEANSCASSIPGIFAAGDCVTGTDSVIRAIAGARLAASEMDRFLGGDGNIEENLSPEQAVCPRIGAIKGMSDRKRKKTQIVAPEERCQCFDPMDLGYSEAQVPDEAQRCLQCDLRLEIAAQKFWNDYSSVARGE</sequence>
<dbReference type="Gene3D" id="1.10.1060.10">
    <property type="entry name" value="Alpha-helical ferredoxin"/>
    <property type="match status" value="1"/>
</dbReference>
<keyword evidence="3" id="KW-0479">Metal-binding</keyword>
<dbReference type="InterPro" id="IPR023753">
    <property type="entry name" value="FAD/NAD-binding_dom"/>
</dbReference>
<dbReference type="InterPro" id="IPR017900">
    <property type="entry name" value="4Fe4S_Fe_S_CS"/>
</dbReference>
<evidence type="ECO:0000256" key="5">
    <source>
        <dbReference type="ARBA" id="ARBA00023014"/>
    </source>
</evidence>
<feature type="domain" description="4Fe-4S ferredoxin-type" evidence="7">
    <location>
        <begin position="179"/>
        <end position="207"/>
    </location>
</feature>
<dbReference type="PRINTS" id="PR00368">
    <property type="entry name" value="FADPNR"/>
</dbReference>
<dbReference type="InterPro" id="IPR017896">
    <property type="entry name" value="4Fe4S_Fe-S-bd"/>
</dbReference>
<feature type="domain" description="2Fe-2S ferredoxin-type" evidence="6">
    <location>
        <begin position="1"/>
        <end position="77"/>
    </location>
</feature>
<feature type="domain" description="4Fe-4S ferredoxin-type" evidence="7">
    <location>
        <begin position="135"/>
        <end position="169"/>
    </location>
</feature>
<keyword evidence="4" id="KW-0408">Iron</keyword>
<dbReference type="PROSITE" id="PS00198">
    <property type="entry name" value="4FE4S_FER_1"/>
    <property type="match status" value="1"/>
</dbReference>
<comment type="cofactor">
    <cofactor evidence="1">
        <name>[4Fe-4S] cluster</name>
        <dbReference type="ChEBI" id="CHEBI:49883"/>
    </cofactor>
</comment>
<dbReference type="EMBL" id="MPVP01000031">
    <property type="protein sequence ID" value="OMD36050.1"/>
    <property type="molecule type" value="Genomic_DNA"/>
</dbReference>
<evidence type="ECO:0000259" key="8">
    <source>
        <dbReference type="PROSITE" id="PS51839"/>
    </source>
</evidence>
<dbReference type="PROSITE" id="PS51379">
    <property type="entry name" value="4FE4S_FER_2"/>
    <property type="match status" value="2"/>
</dbReference>
<dbReference type="SUPFAM" id="SSF51971">
    <property type="entry name" value="Nucleotide-binding domain"/>
    <property type="match status" value="1"/>
</dbReference>
<dbReference type="PANTHER" id="PTHR42783">
    <property type="entry name" value="GLUTAMATE SYNTHASE [NADPH] SMALL CHAIN"/>
    <property type="match status" value="1"/>
</dbReference>
<evidence type="ECO:0000256" key="3">
    <source>
        <dbReference type="ARBA" id="ARBA00022723"/>
    </source>
</evidence>
<dbReference type="InterPro" id="IPR019574">
    <property type="entry name" value="NADH_UbQ_OxRdtase_Gsu_4Fe4S-bd"/>
</dbReference>
<name>A0ABX3GT70_9BACL</name>